<protein>
    <submittedName>
        <fullName evidence="7">ATP-dependent zinc metalloprotease FTSH 12, chloroplastic</fullName>
    </submittedName>
</protein>
<evidence type="ECO:0000256" key="3">
    <source>
        <dbReference type="ARBA" id="ARBA00022741"/>
    </source>
</evidence>
<dbReference type="GO" id="GO:0005745">
    <property type="term" value="C:m-AAA complex"/>
    <property type="evidence" value="ECO:0007669"/>
    <property type="project" value="TreeGrafter"/>
</dbReference>
<dbReference type="GO" id="GO:0009535">
    <property type="term" value="C:chloroplast thylakoid membrane"/>
    <property type="evidence" value="ECO:0007669"/>
    <property type="project" value="TreeGrafter"/>
</dbReference>
<keyword evidence="2" id="KW-0479">Metal-binding</keyword>
<dbReference type="Gene3D" id="1.20.58.760">
    <property type="entry name" value="Peptidase M41"/>
    <property type="match status" value="1"/>
</dbReference>
<dbReference type="PANTHER" id="PTHR43655:SF19">
    <property type="entry name" value="ATP-DEPENDENT ZINC METALLOPROTEASE FTSH 12, CHLOROPLASTIC"/>
    <property type="match status" value="1"/>
</dbReference>
<evidence type="ECO:0000313" key="8">
    <source>
        <dbReference type="Proteomes" id="UP000594638"/>
    </source>
</evidence>
<dbReference type="GO" id="GO:0009793">
    <property type="term" value="P:embryo development ending in seed dormancy"/>
    <property type="evidence" value="ECO:0007669"/>
    <property type="project" value="TreeGrafter"/>
</dbReference>
<evidence type="ECO:0000256" key="1">
    <source>
        <dbReference type="ARBA" id="ARBA00001947"/>
    </source>
</evidence>
<keyword evidence="4" id="KW-0862">Zinc</keyword>
<dbReference type="PANTHER" id="PTHR43655">
    <property type="entry name" value="ATP-DEPENDENT PROTEASE"/>
    <property type="match status" value="1"/>
</dbReference>
<dbReference type="GO" id="GO:0046872">
    <property type="term" value="F:metal ion binding"/>
    <property type="evidence" value="ECO:0007669"/>
    <property type="project" value="UniProtKB-KW"/>
</dbReference>
<keyword evidence="5" id="KW-0067">ATP-binding</keyword>
<gene>
    <name evidence="7" type="ORF">OLEA9_A047262</name>
</gene>
<accession>A0A8S0SJ66</accession>
<evidence type="ECO:0000256" key="6">
    <source>
        <dbReference type="ARBA" id="ARBA00023049"/>
    </source>
</evidence>
<evidence type="ECO:0000256" key="2">
    <source>
        <dbReference type="ARBA" id="ARBA00022723"/>
    </source>
</evidence>
<dbReference type="GO" id="GO:0034982">
    <property type="term" value="P:mitochondrial protein processing"/>
    <property type="evidence" value="ECO:0007669"/>
    <property type="project" value="TreeGrafter"/>
</dbReference>
<dbReference type="AlphaFoldDB" id="A0A8S0SJ66"/>
<dbReference type="GO" id="GO:0004222">
    <property type="term" value="F:metalloendopeptidase activity"/>
    <property type="evidence" value="ECO:0007669"/>
    <property type="project" value="InterPro"/>
</dbReference>
<proteinExistence type="predicted"/>
<keyword evidence="6 7" id="KW-0482">Metalloprotease</keyword>
<dbReference type="Proteomes" id="UP000594638">
    <property type="component" value="Unassembled WGS sequence"/>
</dbReference>
<keyword evidence="6 7" id="KW-0645">Protease</keyword>
<organism evidence="7 8">
    <name type="scientific">Olea europaea subsp. europaea</name>
    <dbReference type="NCBI Taxonomy" id="158383"/>
    <lineage>
        <taxon>Eukaryota</taxon>
        <taxon>Viridiplantae</taxon>
        <taxon>Streptophyta</taxon>
        <taxon>Embryophyta</taxon>
        <taxon>Tracheophyta</taxon>
        <taxon>Spermatophyta</taxon>
        <taxon>Magnoliopsida</taxon>
        <taxon>eudicotyledons</taxon>
        <taxon>Gunneridae</taxon>
        <taxon>Pentapetalae</taxon>
        <taxon>asterids</taxon>
        <taxon>lamiids</taxon>
        <taxon>Lamiales</taxon>
        <taxon>Oleaceae</taxon>
        <taxon>Oleeae</taxon>
        <taxon>Olea</taxon>
    </lineage>
</organism>
<sequence length="250" mass="28875">MTGPRINSLGRIDRHVYIGLLDAKQGVQIFGVHSAGKELAEDVDFEKVRKGHSKIYQQDIVNVLDKQLLEGMGVSLEKKRLLAVHEAGHIVLAHLFPRFDWHAFSQLLPGGKCLFFYPREDMVDQDDLEKITKIAWEMAISPMNHRLGLTALTKRIDLVDRPDNPDGEMIKYKWDDPHIIPADMTLEVSELFTRELIREVQEKMEGLSPIMFEDFAKPYQINLEEEGPLPHNERLRYKPLDIYLAPLHRC</sequence>
<evidence type="ECO:0000256" key="5">
    <source>
        <dbReference type="ARBA" id="ARBA00022840"/>
    </source>
</evidence>
<keyword evidence="3" id="KW-0547">Nucleotide-binding</keyword>
<evidence type="ECO:0000313" key="7">
    <source>
        <dbReference type="EMBL" id="CAA2991899.1"/>
    </source>
</evidence>
<dbReference type="OrthoDB" id="1737404at2759"/>
<dbReference type="Gramene" id="OE9A047262T2">
    <property type="protein sequence ID" value="OE9A047262C2"/>
    <property type="gene ID" value="OE9A047262"/>
</dbReference>
<name>A0A8S0SJ66_OLEEU</name>
<dbReference type="InterPro" id="IPR037219">
    <property type="entry name" value="Peptidase_M41-like"/>
</dbReference>
<keyword evidence="6 7" id="KW-0378">Hydrolase</keyword>
<keyword evidence="8" id="KW-1185">Reference proteome</keyword>
<evidence type="ECO:0000256" key="4">
    <source>
        <dbReference type="ARBA" id="ARBA00022833"/>
    </source>
</evidence>
<dbReference type="SUPFAM" id="SSF140990">
    <property type="entry name" value="FtsH protease domain-like"/>
    <property type="match status" value="1"/>
</dbReference>
<comment type="caution">
    <text evidence="7">The sequence shown here is derived from an EMBL/GenBank/DDBJ whole genome shotgun (WGS) entry which is preliminary data.</text>
</comment>
<dbReference type="GO" id="GO:0005524">
    <property type="term" value="F:ATP binding"/>
    <property type="evidence" value="ECO:0007669"/>
    <property type="project" value="UniProtKB-KW"/>
</dbReference>
<dbReference type="InterPro" id="IPR050928">
    <property type="entry name" value="ATP-dep_Zn_Metalloprotease"/>
</dbReference>
<reference evidence="7 8" key="1">
    <citation type="submission" date="2019-12" db="EMBL/GenBank/DDBJ databases">
        <authorList>
            <person name="Alioto T."/>
            <person name="Alioto T."/>
            <person name="Gomez Garrido J."/>
        </authorList>
    </citation>
    <scope>NUCLEOTIDE SEQUENCE [LARGE SCALE GENOMIC DNA]</scope>
</reference>
<dbReference type="EMBL" id="CACTIH010005429">
    <property type="protein sequence ID" value="CAA2991899.1"/>
    <property type="molecule type" value="Genomic_DNA"/>
</dbReference>
<comment type="cofactor">
    <cofactor evidence="1">
        <name>Zn(2+)</name>
        <dbReference type="ChEBI" id="CHEBI:29105"/>
    </cofactor>
</comment>
<dbReference type="GO" id="GO:0004176">
    <property type="term" value="F:ATP-dependent peptidase activity"/>
    <property type="evidence" value="ECO:0007669"/>
    <property type="project" value="InterPro"/>
</dbReference>